<accession>A0AAD5VNZ1</accession>
<comment type="caution">
    <text evidence="1">The sequence shown here is derived from an EMBL/GenBank/DDBJ whole genome shotgun (WGS) entry which is preliminary data.</text>
</comment>
<reference evidence="1" key="1">
    <citation type="submission" date="2022-07" db="EMBL/GenBank/DDBJ databases">
        <title>Genome Sequence of Leucocoprinus birnbaumii.</title>
        <authorList>
            <person name="Buettner E."/>
        </authorList>
    </citation>
    <scope>NUCLEOTIDE SEQUENCE</scope>
    <source>
        <strain evidence="1">VT141</strain>
    </source>
</reference>
<keyword evidence="2" id="KW-1185">Reference proteome</keyword>
<sequence>MPFPQGLGIEGAKVSPLPTPSPAAWVAVPVDLHVININRHPDSLSTTRGKGYCPIPSPGQGDAIRIHRLQGTFSDTNPWSERTHCRVEEFTQTVPLCELECLNDLDERYIKLDFRSIDSQSLTQQLLYREYPNETALTTMPQGKWYFDGVVMHAVLTQGEVMNFNPAGFELINNGPDYQANDATVTAIVLPGLPYPACGPYTTGSDREYRFCSGLWNGEDFSNPNCCPHEAPGVLYLSFSVYDLQNKDELISEERFEQVRFDRLSEKELECAKKQLNKAKEEQQGNQPNLEVIDTLLGEVQKAIEMLPQRAQPSEA</sequence>
<protein>
    <submittedName>
        <fullName evidence="1">Uncharacterized protein</fullName>
    </submittedName>
</protein>
<organism evidence="1 2">
    <name type="scientific">Leucocoprinus birnbaumii</name>
    <dbReference type="NCBI Taxonomy" id="56174"/>
    <lineage>
        <taxon>Eukaryota</taxon>
        <taxon>Fungi</taxon>
        <taxon>Dikarya</taxon>
        <taxon>Basidiomycota</taxon>
        <taxon>Agaricomycotina</taxon>
        <taxon>Agaricomycetes</taxon>
        <taxon>Agaricomycetidae</taxon>
        <taxon>Agaricales</taxon>
        <taxon>Agaricineae</taxon>
        <taxon>Agaricaceae</taxon>
        <taxon>Leucocoprinus</taxon>
    </lineage>
</organism>
<evidence type="ECO:0000313" key="2">
    <source>
        <dbReference type="Proteomes" id="UP001213000"/>
    </source>
</evidence>
<proteinExistence type="predicted"/>
<dbReference type="AlphaFoldDB" id="A0AAD5VNZ1"/>
<name>A0AAD5VNZ1_9AGAR</name>
<dbReference type="EMBL" id="JANIEX010000558">
    <property type="protein sequence ID" value="KAJ3565580.1"/>
    <property type="molecule type" value="Genomic_DNA"/>
</dbReference>
<dbReference type="Proteomes" id="UP001213000">
    <property type="component" value="Unassembled WGS sequence"/>
</dbReference>
<gene>
    <name evidence="1" type="ORF">NP233_g7542</name>
</gene>
<evidence type="ECO:0000313" key="1">
    <source>
        <dbReference type="EMBL" id="KAJ3565580.1"/>
    </source>
</evidence>